<comment type="caution">
    <text evidence="2">The sequence shown here is derived from an EMBL/GenBank/DDBJ whole genome shotgun (WGS) entry which is preliminary data.</text>
</comment>
<keyword evidence="3" id="KW-1185">Reference proteome</keyword>
<name>A0A9K3LEB5_9STRA</name>
<dbReference type="EMBL" id="JAGRRH010000033">
    <property type="protein sequence ID" value="KAG7339536.1"/>
    <property type="molecule type" value="Genomic_DNA"/>
</dbReference>
<evidence type="ECO:0000313" key="3">
    <source>
        <dbReference type="Proteomes" id="UP000693970"/>
    </source>
</evidence>
<dbReference type="AlphaFoldDB" id="A0A9K3LEB5"/>
<dbReference type="EMBL" id="JAGRRH010000013">
    <property type="protein sequence ID" value="KAG7359436.1"/>
    <property type="molecule type" value="Genomic_DNA"/>
</dbReference>
<proteinExistence type="predicted"/>
<reference evidence="2" key="1">
    <citation type="journal article" date="2021" name="Sci. Rep.">
        <title>Diploid genomic architecture of Nitzschia inconspicua, an elite biomass production diatom.</title>
        <authorList>
            <person name="Oliver A."/>
            <person name="Podell S."/>
            <person name="Pinowska A."/>
            <person name="Traller J.C."/>
            <person name="Smith S.R."/>
            <person name="McClure R."/>
            <person name="Beliaev A."/>
            <person name="Bohutskyi P."/>
            <person name="Hill E.A."/>
            <person name="Rabines A."/>
            <person name="Zheng H."/>
            <person name="Allen L.Z."/>
            <person name="Kuo A."/>
            <person name="Grigoriev I.V."/>
            <person name="Allen A.E."/>
            <person name="Hazlebeck D."/>
            <person name="Allen E.E."/>
        </authorList>
    </citation>
    <scope>NUCLEOTIDE SEQUENCE</scope>
    <source>
        <strain evidence="2">Hildebrandi</strain>
    </source>
</reference>
<organism evidence="2 3">
    <name type="scientific">Nitzschia inconspicua</name>
    <dbReference type="NCBI Taxonomy" id="303405"/>
    <lineage>
        <taxon>Eukaryota</taxon>
        <taxon>Sar</taxon>
        <taxon>Stramenopiles</taxon>
        <taxon>Ochrophyta</taxon>
        <taxon>Bacillariophyta</taxon>
        <taxon>Bacillariophyceae</taxon>
        <taxon>Bacillariophycidae</taxon>
        <taxon>Bacillariales</taxon>
        <taxon>Bacillariaceae</taxon>
        <taxon>Nitzschia</taxon>
    </lineage>
</organism>
<reference evidence="2" key="2">
    <citation type="submission" date="2021-04" db="EMBL/GenBank/DDBJ databases">
        <authorList>
            <person name="Podell S."/>
        </authorList>
    </citation>
    <scope>NUCLEOTIDE SEQUENCE</scope>
    <source>
        <strain evidence="2">Hildebrandi</strain>
    </source>
</reference>
<accession>A0A9K3LEB5</accession>
<evidence type="ECO:0000313" key="2">
    <source>
        <dbReference type="EMBL" id="KAG7359436.1"/>
    </source>
</evidence>
<dbReference type="Proteomes" id="UP000693970">
    <property type="component" value="Unassembled WGS sequence"/>
</dbReference>
<sequence length="228" mass="26322">MMGRCDSSGSTRSITLVIVDCAPKRSNTKILRPLGALSRRKIPSFVTEPDRPDFRIRLLQKEGFTLRGNGMWQSCFQPTPIPFDNPCFQMLPVIELSLPQILPGMHYCADFAVKGWIFPRLREEVTPDYQHKTLSGYGDINNGRLNIVHKYFELQPWFKEMVDAIIDQTPLQSQKQQQCLGVHIRLTDKGSGREKFGVEVYLPYFEVYVQAQRHNTPMIFWSQTMPEP</sequence>
<evidence type="ECO:0000313" key="1">
    <source>
        <dbReference type="EMBL" id="KAG7339536.1"/>
    </source>
</evidence>
<protein>
    <submittedName>
        <fullName evidence="2">Uncharacterized protein</fullName>
    </submittedName>
</protein>
<gene>
    <name evidence="1" type="ORF">IV203_002589</name>
    <name evidence="2" type="ORF">IV203_034534</name>
</gene>